<keyword evidence="2" id="KW-0808">Transferase</keyword>
<organism evidence="2 3">
    <name type="scientific">Microlunatus parietis</name>
    <dbReference type="NCBI Taxonomy" id="682979"/>
    <lineage>
        <taxon>Bacteria</taxon>
        <taxon>Bacillati</taxon>
        <taxon>Actinomycetota</taxon>
        <taxon>Actinomycetes</taxon>
        <taxon>Propionibacteriales</taxon>
        <taxon>Propionibacteriaceae</taxon>
        <taxon>Microlunatus</taxon>
    </lineage>
</organism>
<sequence length="303" mass="33474">MIGHPLVRSWVRRHPDHEFEQSANAPAVRRLLDELDLGPVTCVLSGEDHLNLLVGAGRLVLRSYKPFVTRPRILDLQRIRAGLAVQGLRVTVPIMIGGRSVFRCGTRWAEVEPYLDHQAGHGTPEELFAAIGRLHRALRRLPPPTTRDLRPAYVDPDLLGRWLRRNAADGATSDPDELAPMIKELGRRWIPAEEVQTIHGDPHGANLVRTDDGPVYFDFGGLATAPRAWDLAVAHAYLLRTLQAPDPAGLYDAYEGAAASALTPGERSALRVYPAAAALMYAICGWGEGWRRIARDQLTGDHQ</sequence>
<keyword evidence="3" id="KW-1185">Reference proteome</keyword>
<dbReference type="EMBL" id="JACCBU010000001">
    <property type="protein sequence ID" value="NYE72481.1"/>
    <property type="molecule type" value="Genomic_DNA"/>
</dbReference>
<comment type="caution">
    <text evidence="2">The sequence shown here is derived from an EMBL/GenBank/DDBJ whole genome shotgun (WGS) entry which is preliminary data.</text>
</comment>
<dbReference type="InterPro" id="IPR011009">
    <property type="entry name" value="Kinase-like_dom_sf"/>
</dbReference>
<dbReference type="RefSeq" id="WP_179753307.1">
    <property type="nucleotide sequence ID" value="NZ_JACCBU010000001.1"/>
</dbReference>
<dbReference type="AlphaFoldDB" id="A0A7Y9LDY6"/>
<name>A0A7Y9LDY6_9ACTN</name>
<dbReference type="SUPFAM" id="SSF56112">
    <property type="entry name" value="Protein kinase-like (PK-like)"/>
    <property type="match status" value="1"/>
</dbReference>
<accession>A0A7Y9LDY6</accession>
<feature type="domain" description="Aminoglycoside phosphotransferase" evidence="1">
    <location>
        <begin position="45"/>
        <end position="259"/>
    </location>
</feature>
<evidence type="ECO:0000259" key="1">
    <source>
        <dbReference type="Pfam" id="PF01636"/>
    </source>
</evidence>
<dbReference type="Pfam" id="PF01636">
    <property type="entry name" value="APH"/>
    <property type="match status" value="1"/>
</dbReference>
<evidence type="ECO:0000313" key="2">
    <source>
        <dbReference type="EMBL" id="NYE72481.1"/>
    </source>
</evidence>
<evidence type="ECO:0000313" key="3">
    <source>
        <dbReference type="Proteomes" id="UP000569914"/>
    </source>
</evidence>
<gene>
    <name evidence="2" type="ORF">BKA15_003810</name>
</gene>
<reference evidence="2 3" key="1">
    <citation type="submission" date="2020-07" db="EMBL/GenBank/DDBJ databases">
        <title>Sequencing the genomes of 1000 actinobacteria strains.</title>
        <authorList>
            <person name="Klenk H.-P."/>
        </authorList>
    </citation>
    <scope>NUCLEOTIDE SEQUENCE [LARGE SCALE GENOMIC DNA]</scope>
    <source>
        <strain evidence="2 3">DSM 22083</strain>
    </source>
</reference>
<dbReference type="InterPro" id="IPR002575">
    <property type="entry name" value="Aminoglycoside_PTrfase"/>
</dbReference>
<dbReference type="GO" id="GO:0016301">
    <property type="term" value="F:kinase activity"/>
    <property type="evidence" value="ECO:0007669"/>
    <property type="project" value="UniProtKB-KW"/>
</dbReference>
<protein>
    <submittedName>
        <fullName evidence="2">Ser/Thr protein kinase RdoA (MazF antagonist)</fullName>
    </submittedName>
</protein>
<proteinExistence type="predicted"/>
<dbReference type="Proteomes" id="UP000569914">
    <property type="component" value="Unassembled WGS sequence"/>
</dbReference>
<keyword evidence="2" id="KW-0418">Kinase</keyword>
<dbReference type="Gene3D" id="3.90.1200.10">
    <property type="match status" value="1"/>
</dbReference>